<feature type="domain" description="DUF753" evidence="1">
    <location>
        <begin position="659"/>
        <end position="731"/>
    </location>
</feature>
<protein>
    <recommendedName>
        <fullName evidence="1">DUF753 domain-containing protein</fullName>
    </recommendedName>
</protein>
<dbReference type="EnsemblMetazoa" id="ACHR006286-RA">
    <property type="protein sequence ID" value="ACHR006286-PA"/>
    <property type="gene ID" value="ACHR006286"/>
</dbReference>
<feature type="domain" description="DUF753" evidence="1">
    <location>
        <begin position="822"/>
        <end position="893"/>
    </location>
</feature>
<dbReference type="VEuPathDB" id="VectorBase:ACHR006286"/>
<dbReference type="Pfam" id="PF05444">
    <property type="entry name" value="DUF753"/>
    <property type="match status" value="15"/>
</dbReference>
<feature type="domain" description="DUF753" evidence="1">
    <location>
        <begin position="494"/>
        <end position="566"/>
    </location>
</feature>
<evidence type="ECO:0000313" key="2">
    <source>
        <dbReference type="EnsemblMetazoa" id="ACHR006286-PA"/>
    </source>
</evidence>
<dbReference type="Proteomes" id="UP000075881">
    <property type="component" value="Unassembled WGS sequence"/>
</dbReference>
<feature type="domain" description="DUF753" evidence="1">
    <location>
        <begin position="329"/>
        <end position="402"/>
    </location>
</feature>
<feature type="domain" description="DUF753" evidence="1">
    <location>
        <begin position="1061"/>
        <end position="1132"/>
    </location>
</feature>
<organism evidence="2 3">
    <name type="scientific">Anopheles christyi</name>
    <dbReference type="NCBI Taxonomy" id="43041"/>
    <lineage>
        <taxon>Eukaryota</taxon>
        <taxon>Metazoa</taxon>
        <taxon>Ecdysozoa</taxon>
        <taxon>Arthropoda</taxon>
        <taxon>Hexapoda</taxon>
        <taxon>Insecta</taxon>
        <taxon>Pterygota</taxon>
        <taxon>Neoptera</taxon>
        <taxon>Endopterygota</taxon>
        <taxon>Diptera</taxon>
        <taxon>Nematocera</taxon>
        <taxon>Culicoidea</taxon>
        <taxon>Culicidae</taxon>
        <taxon>Anophelinae</taxon>
        <taxon>Anopheles</taxon>
    </lineage>
</organism>
<keyword evidence="3" id="KW-1185">Reference proteome</keyword>
<feature type="domain" description="DUF753" evidence="1">
    <location>
        <begin position="1300"/>
        <end position="1371"/>
    </location>
</feature>
<feature type="domain" description="DUF753" evidence="1">
    <location>
        <begin position="989"/>
        <end position="1055"/>
    </location>
</feature>
<dbReference type="InterPro" id="IPR008472">
    <property type="entry name" value="DUF753"/>
</dbReference>
<feature type="domain" description="DUF753" evidence="1">
    <location>
        <begin position="1144"/>
        <end position="1216"/>
    </location>
</feature>
<evidence type="ECO:0000313" key="3">
    <source>
        <dbReference type="Proteomes" id="UP000075881"/>
    </source>
</evidence>
<proteinExistence type="predicted"/>
<reference evidence="2" key="2">
    <citation type="submission" date="2020-05" db="UniProtKB">
        <authorList>
            <consortium name="EnsemblMetazoa"/>
        </authorList>
    </citation>
    <scope>IDENTIFICATION</scope>
    <source>
        <strain evidence="2">ACHKN1017</strain>
    </source>
</reference>
<feature type="domain" description="DUF753" evidence="1">
    <location>
        <begin position="408"/>
        <end position="482"/>
    </location>
</feature>
<feature type="domain" description="DUF753" evidence="1">
    <location>
        <begin position="572"/>
        <end position="647"/>
    </location>
</feature>
<name>A0A182K6A1_9DIPT</name>
<dbReference type="PANTHER" id="PTHR21721:SF27">
    <property type="entry name" value="GH09876P"/>
    <property type="match status" value="1"/>
</dbReference>
<feature type="domain" description="DUF753" evidence="1">
    <location>
        <begin position="4"/>
        <end position="74"/>
    </location>
</feature>
<evidence type="ECO:0000259" key="1">
    <source>
        <dbReference type="Pfam" id="PF05444"/>
    </source>
</evidence>
<feature type="domain" description="DUF753" evidence="1">
    <location>
        <begin position="737"/>
        <end position="811"/>
    </location>
</feature>
<reference evidence="3" key="1">
    <citation type="submission" date="2013-03" db="EMBL/GenBank/DDBJ databases">
        <title>The Genome Sequence of Anopheles christyi ACHKN1017.</title>
        <authorList>
            <consortium name="The Broad Institute Genomics Platform"/>
            <person name="Neafsey D.E."/>
            <person name="Besansky N."/>
            <person name="Walker B."/>
            <person name="Young S.K."/>
            <person name="Zeng Q."/>
            <person name="Gargeya S."/>
            <person name="Fitzgerald M."/>
            <person name="Haas B."/>
            <person name="Abouelleil A."/>
            <person name="Allen A.W."/>
            <person name="Alvarado L."/>
            <person name="Arachchi H.M."/>
            <person name="Berlin A.M."/>
            <person name="Chapman S.B."/>
            <person name="Gainer-Dewar J."/>
            <person name="Goldberg J."/>
            <person name="Griggs A."/>
            <person name="Gujja S."/>
            <person name="Hansen M."/>
            <person name="Howarth C."/>
            <person name="Imamovic A."/>
            <person name="Ireland A."/>
            <person name="Larimer J."/>
            <person name="McCowan C."/>
            <person name="Murphy C."/>
            <person name="Pearson M."/>
            <person name="Poon T.W."/>
            <person name="Priest M."/>
            <person name="Roberts A."/>
            <person name="Saif S."/>
            <person name="Shea T."/>
            <person name="Sisk P."/>
            <person name="Sykes S."/>
            <person name="Wortman J."/>
            <person name="Nusbaum C."/>
            <person name="Birren B."/>
        </authorList>
    </citation>
    <scope>NUCLEOTIDE SEQUENCE [LARGE SCALE GENOMIC DNA]</scope>
    <source>
        <strain evidence="3">ACHKN1017</strain>
    </source>
</reference>
<sequence>TVSQCLVCDSNEPGCAEGSSKYVRNCTVESETCFTSVTNGVLLRGCLSRFRKELQNCSEQEGSSCITCSTTGCNTVPWVRCAHCDNAGTESCTVRQRVSFCPLYRATDRCYEIVESASVSVSRAISKGCESTLAVKGKTCNETGNCRFIQRNSNDCIIQTPITPPMQCLICSSEDESNEECTNGTLLAQNCPQENDVCFSRLKGNTLERNCLSTLSAEEQNICIGGEDSSCITCTEPGCNTEHLLKCFQCKKSINIECIDIVISGTLESSFCPQFLPDSRCFERITRDDLERGCSQALADVCMGNNRCLACAEDGCNGNSETYLNNVSKCFRCTSTAGENEACDEVALGAEECDQLEDDCYARLQGDTLERNCLSTLPEVDQQKCRDEEDTSCYGCEGHGCNQFARIKCYSCSSLQDPRCSNTVESELSITFCHRYKPDSHCYARIVDDHIERGCEVDLEGSVGDVCEGNPMCYACYRSGCNSVEEDTLRNMARCVTCSTDQGGEECGQGAMEAEMCDKLDDICFTRVNGNNLERGCLSVLEIEEQNECRDASRGSCVTCQSPSCNNQNWLKCLLCKKSENEICSNPSPPYLEELTSYCSKYDEQSTCYARIIENDLERGCSVDLIHPEDVCKNTVACETCALDNCNGQTEDSLMSDTKCIQCSSEDKDHDCNKHLPEALQCPEKNDKCFTRVHDGTLSRSCLSFLEAIEQQKCNNPTDLSCTVCEEPGCNGNRWTKCHQCDSSVLQSCANEQSSDRDAEFCISYDPAEKCYTKIDQNHQLTRGCLSDVGSENELCVNTEACVTCRGDACNTLPESSLVHIKCQQCTSADVECVLGTIESKACPRQDDRCYTTINEDNLLERGCLSMLSVEMQETCTNERDSLCIVCSEDGCNQHRWPQCYRCKSTDLEDSCNQGPGFDLKDFCPSYQEYIFCYAAIEDGTCKLSLKEQIIRDCANRPENICDGRNRCVVCEEEGCNDIPRDVLDTVHTCYQCRSDIEDCDRIQQPAKECRERDDQCFTMVDNEFNLHRGCLSDVDLNDCMDGDRCAICSEKNCNNVAWAKCFQCSNATSAECSSKQTNIEELKYCQRYDENGGCYANLQQMIFTRGCTSELEDLSCDDPQDCVRCIGEGCNRDSLKSYFNPANCLQCHSDMHMGCIDGAAPSLACDNPDDRCFYRRASSTAIHRGCLSELIPTDQWQCQSETSISCHTCDERDCNTPVWRRCYNCMNIVDGTCSSRQTEQNSTFLEFCMKIDDVCFENNNQGDIHRGCGGHVCAQQKICLECATDACNGHSEDELQPSQCLVCDSDNPFCANGTIASSYCDYLNEPCYSLVRADGVLERGCFSQLAVSYKSMCLDGRNRSCVTCNGNSCNRDPWLQCVQCRSSLVDHYCSRETSPLESHFCPRFEHKDRCYAKDVHGLVLRGCQSDYDAMDNPCSESDQENCYTCDSDHCNLKALNGVERVQQQDAIILGVIAMIHGFDKRIKTIAPSMTSDKNTSVQSNSDKYPKVLVKSEAAQVAAVVLDENLPKCVATGSPVECVGCSCGKMIDAYSVPPT</sequence>
<feature type="domain" description="DUF753" evidence="1">
    <location>
        <begin position="246"/>
        <end position="317"/>
    </location>
</feature>
<dbReference type="PANTHER" id="PTHR21721">
    <property type="entry name" value="GH09876P-RELATED"/>
    <property type="match status" value="1"/>
</dbReference>
<accession>A0A182K6A1</accession>
<feature type="domain" description="DUF753" evidence="1">
    <location>
        <begin position="1376"/>
        <end position="1452"/>
    </location>
</feature>
<feature type="domain" description="DUF753" evidence="1">
    <location>
        <begin position="167"/>
        <end position="240"/>
    </location>
</feature>